<dbReference type="Pfam" id="PF22893">
    <property type="entry name" value="ULD_2"/>
    <property type="match status" value="1"/>
</dbReference>
<organism evidence="3 4">
    <name type="scientific">Cordyceps fumosorosea (strain ARSEF 2679)</name>
    <name type="common">Isaria fumosorosea</name>
    <dbReference type="NCBI Taxonomy" id="1081104"/>
    <lineage>
        <taxon>Eukaryota</taxon>
        <taxon>Fungi</taxon>
        <taxon>Dikarya</taxon>
        <taxon>Ascomycota</taxon>
        <taxon>Pezizomycotina</taxon>
        <taxon>Sordariomycetes</taxon>
        <taxon>Hypocreomycetidae</taxon>
        <taxon>Hypocreales</taxon>
        <taxon>Cordycipitaceae</taxon>
        <taxon>Cordyceps</taxon>
    </lineage>
</organism>
<evidence type="ECO:0000313" key="4">
    <source>
        <dbReference type="Proteomes" id="UP000076744"/>
    </source>
</evidence>
<proteinExistence type="predicted"/>
<feature type="compositionally biased region" description="Pro residues" evidence="1">
    <location>
        <begin position="215"/>
        <end position="224"/>
    </location>
</feature>
<feature type="region of interest" description="Disordered" evidence="1">
    <location>
        <begin position="582"/>
        <end position="624"/>
    </location>
</feature>
<feature type="region of interest" description="Disordered" evidence="1">
    <location>
        <begin position="1"/>
        <end position="114"/>
    </location>
</feature>
<gene>
    <name evidence="3" type="ORF">ISF_04090</name>
</gene>
<feature type="compositionally biased region" description="Basic and acidic residues" evidence="1">
    <location>
        <begin position="588"/>
        <end position="601"/>
    </location>
</feature>
<dbReference type="STRING" id="1081104.A0A162JAV1"/>
<sequence length="624" mass="69346">MRRTQTSVAQYSSGEPSPLFTPAYPAFDPDTEVFQDPYDYTTHEYTTHGYTTHDEEHFADDDEEVSESEASVSYGGVPPAPRAHPTRLPLRPSQPLPHQQDYRPARRVPNPAPSVEYQDEYGAYSPSQFGRGGYNRHSAQHQYGYGVHPGQVMPYGGNPFSPASSPYSNPAHYAQDPRAFGNEMAAWQHPQYYGHYPGQFHQMAHPGMPLDVAAAPPPPAPPAVPGKSENEEKLQNELQAYRDREQKQLQAEREKEIKEEARRSAAEENKKAVQELARVREQQDVEIQRAREEAAQAARDGIAAEAAAAAEREKQKAEAIKQAEERIKIMFEQARRAEEEKKKKEAEEAAKMEADYKLRVAAALRADAEAKEAAAKAAADEAERIKGIQEEAKRKADAEFAAKIQAEKDAAAKAAEAAALAKAERDAYTMKVQEETKAKLEAQAKTDRGPSLQFKDALGRKYSFPFRLCTTWPDMEELIKQAFDNVDDLAFQVHEGWYDLVGPNNQIILPSVWERVIQPEWAITMSMWPTDRMQRHSRVPPHVAANMARGRGMGGGMPPAPPAMGRGGIVPPDGWANAPPNMPAGIHIVRESKGGKKEKEKEKKKKKAPPAFVGFFGGKPVKKA</sequence>
<accession>A0A162JAV1</accession>
<feature type="domain" description="Ubiquitin-like" evidence="2">
    <location>
        <begin position="450"/>
        <end position="530"/>
    </location>
</feature>
<dbReference type="Proteomes" id="UP000076744">
    <property type="component" value="Unassembled WGS sequence"/>
</dbReference>
<feature type="region of interest" description="Disordered" evidence="1">
    <location>
        <begin position="244"/>
        <end position="270"/>
    </location>
</feature>
<dbReference type="RefSeq" id="XP_018705276.1">
    <property type="nucleotide sequence ID" value="XM_018847696.1"/>
</dbReference>
<evidence type="ECO:0000256" key="1">
    <source>
        <dbReference type="SAM" id="MobiDB-lite"/>
    </source>
</evidence>
<protein>
    <recommendedName>
        <fullName evidence="2">Ubiquitin-like domain-containing protein</fullName>
    </recommendedName>
</protein>
<keyword evidence="4" id="KW-1185">Reference proteome</keyword>
<feature type="compositionally biased region" description="Acidic residues" evidence="1">
    <location>
        <begin position="57"/>
        <end position="67"/>
    </location>
</feature>
<dbReference type="InterPro" id="IPR054464">
    <property type="entry name" value="ULD_fung"/>
</dbReference>
<evidence type="ECO:0000259" key="2">
    <source>
        <dbReference type="Pfam" id="PF22893"/>
    </source>
</evidence>
<feature type="region of interest" description="Disordered" evidence="1">
    <location>
        <begin position="211"/>
        <end position="232"/>
    </location>
</feature>
<evidence type="ECO:0000313" key="3">
    <source>
        <dbReference type="EMBL" id="OAA66252.1"/>
    </source>
</evidence>
<dbReference type="OrthoDB" id="3045089at2759"/>
<dbReference type="GeneID" id="30020382"/>
<dbReference type="EMBL" id="AZHB01000008">
    <property type="protein sequence ID" value="OAA66252.1"/>
    <property type="molecule type" value="Genomic_DNA"/>
</dbReference>
<name>A0A162JAV1_CORFA</name>
<feature type="compositionally biased region" description="Basic and acidic residues" evidence="1">
    <location>
        <begin position="41"/>
        <end position="56"/>
    </location>
</feature>
<reference evidence="3 4" key="1">
    <citation type="journal article" date="2016" name="Genome Biol. Evol.">
        <title>Divergent and convergent evolution of fungal pathogenicity.</title>
        <authorList>
            <person name="Shang Y."/>
            <person name="Xiao G."/>
            <person name="Zheng P."/>
            <person name="Cen K."/>
            <person name="Zhan S."/>
            <person name="Wang C."/>
        </authorList>
    </citation>
    <scope>NUCLEOTIDE SEQUENCE [LARGE SCALE GENOMIC DNA]</scope>
    <source>
        <strain evidence="3 4">ARSEF 2679</strain>
    </source>
</reference>
<comment type="caution">
    <text evidence="3">The sequence shown here is derived from an EMBL/GenBank/DDBJ whole genome shotgun (WGS) entry which is preliminary data.</text>
</comment>
<feature type="compositionally biased region" description="Polar residues" evidence="1">
    <location>
        <begin position="1"/>
        <end position="15"/>
    </location>
</feature>
<dbReference type="AlphaFoldDB" id="A0A162JAV1"/>